<dbReference type="GO" id="GO:0000981">
    <property type="term" value="F:DNA-binding transcription factor activity, RNA polymerase II-specific"/>
    <property type="evidence" value="ECO:0007669"/>
    <property type="project" value="TreeGrafter"/>
</dbReference>
<evidence type="ECO:0000256" key="1">
    <source>
        <dbReference type="ARBA" id="ARBA00004123"/>
    </source>
</evidence>
<sequence length="786" mass="82454">MPRRKQAKPQHINWEEDRGAQPPQQPAAEFAGAAAADGMTAQRTRREETHICEKCCAEFLEHKNCTKNPPVLIVNDSEGPVPPGDLGAALSCPPHSQALKEKLGAESVVYLKAEIALPSTSQDMSYLPKGTVANTDVAVQAQRGTKVPVDQRSAEAPAASHGSWSRSCEHVGLARPHSGVAGAHTLKTLGSRTSQQVSAAVALFSQKADSQGLSLDALKPAQLPHASIPSTTSSVAQGLAPFALKPEGTRVPPRSCRAFPCFATSGPRLCALPEHTFNTVALDPSKKEKGKPPNVSPLEAKPKDEAVLCEHNSLQILLRSHTGERPFACSVCGHRFTTKGNLKVHFHQYPQVKANPQLFAEFHGKMAAGNGIPYALSVPVPVDGSSLPLDSKPNLSSGTEPQGPHGRPLPNHLQPPPSPESEGGSLLSGVGVGVSNHTVPRVGGFHGSGPPEPGSETLKLQQLVENIDKATTDPKECLICHRPVLVQALWSSLLHQAQPEEAPGGSPDQLSCRICRGKFTNAVLLQRHTRGHVGGQIPNTPRPENPCDLAVVPENSSAGATCRDDVIESIGVDELGPPDAPAAPGRSPPCFPAPTQHRPLSGSLPWTPGEGGSCSSRPGLPNDSWCSVMGDQEYQSPSPDVLETASSQAAPASRQAESIKSRAPDAGGKADSPENSSAEMEAQPTEAKVEVPGALVGPVATSPSMTPLLAARPHRQAKGNPGPLGTMDPTSEISVIQSEGVCTLPVSVGASSIVNTTTISKRDGAADSIPKHQFPHFLQENKIAVC</sequence>
<dbReference type="SUPFAM" id="SSF57667">
    <property type="entry name" value="beta-beta-alpha zinc fingers"/>
    <property type="match status" value="1"/>
</dbReference>
<feature type="region of interest" description="Disordered" evidence="11">
    <location>
        <begin position="143"/>
        <end position="169"/>
    </location>
</feature>
<evidence type="ECO:0000256" key="3">
    <source>
        <dbReference type="ARBA" id="ARBA00022737"/>
    </source>
</evidence>
<keyword evidence="8" id="KW-0539">Nucleus</keyword>
<feature type="compositionally biased region" description="Pro residues" evidence="11">
    <location>
        <begin position="578"/>
        <end position="592"/>
    </location>
</feature>
<dbReference type="PROSITE" id="PS00028">
    <property type="entry name" value="ZINC_FINGER_C2H2_1"/>
    <property type="match status" value="1"/>
</dbReference>
<feature type="compositionally biased region" description="Low complexity" evidence="11">
    <location>
        <begin position="20"/>
        <end position="38"/>
    </location>
</feature>
<keyword evidence="5" id="KW-0862">Zinc</keyword>
<proteinExistence type="inferred from homology"/>
<reference evidence="13" key="1">
    <citation type="submission" date="2020-12" db="EMBL/GenBank/DDBJ databases">
        <authorList>
            <consortium name="Molecular Ecology Group"/>
        </authorList>
    </citation>
    <scope>NUCLEOTIDE SEQUENCE</scope>
    <source>
        <strain evidence="13">TBG_1078</strain>
    </source>
</reference>
<evidence type="ECO:0000256" key="4">
    <source>
        <dbReference type="ARBA" id="ARBA00022771"/>
    </source>
</evidence>
<accession>A0A811YE85</accession>
<evidence type="ECO:0000256" key="2">
    <source>
        <dbReference type="ARBA" id="ARBA00022723"/>
    </source>
</evidence>
<feature type="region of interest" description="Disordered" evidence="11">
    <location>
        <begin position="571"/>
        <end position="686"/>
    </location>
</feature>
<protein>
    <submittedName>
        <fullName evidence="13">(raccoon dog) hypothetical protein</fullName>
    </submittedName>
</protein>
<keyword evidence="2" id="KW-0479">Metal-binding</keyword>
<evidence type="ECO:0000256" key="5">
    <source>
        <dbReference type="ARBA" id="ARBA00022833"/>
    </source>
</evidence>
<dbReference type="InterPro" id="IPR013087">
    <property type="entry name" value="Znf_C2H2_type"/>
</dbReference>
<comment type="similarity">
    <text evidence="9">Belongs to the sal C2H2-type zinc-finger protein family.</text>
</comment>
<dbReference type="Proteomes" id="UP000645828">
    <property type="component" value="Unassembled WGS sequence"/>
</dbReference>
<dbReference type="InterPro" id="IPR051565">
    <property type="entry name" value="Sal_C2H2-zinc-finger"/>
</dbReference>
<dbReference type="GO" id="GO:0005634">
    <property type="term" value="C:nucleus"/>
    <property type="evidence" value="ECO:0007669"/>
    <property type="project" value="UniProtKB-SubCell"/>
</dbReference>
<evidence type="ECO:0000256" key="9">
    <source>
        <dbReference type="ARBA" id="ARBA00038474"/>
    </source>
</evidence>
<name>A0A811YE85_NYCPR</name>
<keyword evidence="6" id="KW-0805">Transcription regulation</keyword>
<dbReference type="PANTHER" id="PTHR23233:SF19">
    <property type="entry name" value="SAL-LIKE PROTEIN 4"/>
    <property type="match status" value="1"/>
</dbReference>
<dbReference type="EMBL" id="CAJHUB010000675">
    <property type="protein sequence ID" value="CAD7675496.1"/>
    <property type="molecule type" value="Genomic_DNA"/>
</dbReference>
<gene>
    <name evidence="13" type="ORF">NYPRO_LOCUS8291</name>
</gene>
<evidence type="ECO:0000256" key="6">
    <source>
        <dbReference type="ARBA" id="ARBA00023015"/>
    </source>
</evidence>
<dbReference type="InterPro" id="IPR036236">
    <property type="entry name" value="Znf_C2H2_sf"/>
</dbReference>
<comment type="caution">
    <text evidence="13">The sequence shown here is derived from an EMBL/GenBank/DDBJ whole genome shotgun (WGS) entry which is preliminary data.</text>
</comment>
<keyword evidence="3" id="KW-0677">Repeat</keyword>
<dbReference type="GO" id="GO:0000978">
    <property type="term" value="F:RNA polymerase II cis-regulatory region sequence-specific DNA binding"/>
    <property type="evidence" value="ECO:0007669"/>
    <property type="project" value="TreeGrafter"/>
</dbReference>
<dbReference type="Gene3D" id="3.30.160.60">
    <property type="entry name" value="Classic Zinc Finger"/>
    <property type="match status" value="1"/>
</dbReference>
<evidence type="ECO:0000256" key="7">
    <source>
        <dbReference type="ARBA" id="ARBA00023163"/>
    </source>
</evidence>
<keyword evidence="7" id="KW-0804">Transcription</keyword>
<feature type="region of interest" description="Disordered" evidence="11">
    <location>
        <begin position="1"/>
        <end position="44"/>
    </location>
</feature>
<evidence type="ECO:0000313" key="13">
    <source>
        <dbReference type="EMBL" id="CAD7675496.1"/>
    </source>
</evidence>
<dbReference type="GO" id="GO:0008270">
    <property type="term" value="F:zinc ion binding"/>
    <property type="evidence" value="ECO:0007669"/>
    <property type="project" value="UniProtKB-KW"/>
</dbReference>
<feature type="domain" description="C2H2-type" evidence="12">
    <location>
        <begin position="510"/>
        <end position="537"/>
    </location>
</feature>
<dbReference type="FunFam" id="3.30.160.60:FF:000989">
    <property type="entry name" value="Spalt like transcription factor 4"/>
    <property type="match status" value="1"/>
</dbReference>
<evidence type="ECO:0000256" key="10">
    <source>
        <dbReference type="PROSITE-ProRule" id="PRU00042"/>
    </source>
</evidence>
<keyword evidence="4 10" id="KW-0863">Zinc-finger</keyword>
<comment type="subcellular location">
    <subcellularLocation>
        <location evidence="1">Nucleus</location>
    </subcellularLocation>
</comment>
<organism evidence="13 14">
    <name type="scientific">Nyctereutes procyonoides</name>
    <name type="common">Raccoon dog</name>
    <name type="synonym">Canis procyonoides</name>
    <dbReference type="NCBI Taxonomy" id="34880"/>
    <lineage>
        <taxon>Eukaryota</taxon>
        <taxon>Metazoa</taxon>
        <taxon>Chordata</taxon>
        <taxon>Craniata</taxon>
        <taxon>Vertebrata</taxon>
        <taxon>Euteleostomi</taxon>
        <taxon>Mammalia</taxon>
        <taxon>Eutheria</taxon>
        <taxon>Laurasiatheria</taxon>
        <taxon>Carnivora</taxon>
        <taxon>Caniformia</taxon>
        <taxon>Canidae</taxon>
        <taxon>Nyctereutes</taxon>
    </lineage>
</organism>
<dbReference type="PANTHER" id="PTHR23233">
    <property type="entry name" value="SAL-LIKE PROTEIN"/>
    <property type="match status" value="1"/>
</dbReference>
<keyword evidence="14" id="KW-1185">Reference proteome</keyword>
<feature type="region of interest" description="Disordered" evidence="11">
    <location>
        <begin position="385"/>
        <end position="456"/>
    </location>
</feature>
<dbReference type="PROSITE" id="PS50157">
    <property type="entry name" value="ZINC_FINGER_C2H2_2"/>
    <property type="match status" value="2"/>
</dbReference>
<feature type="domain" description="C2H2-type" evidence="12">
    <location>
        <begin position="327"/>
        <end position="356"/>
    </location>
</feature>
<dbReference type="SMART" id="SM00355">
    <property type="entry name" value="ZnF_C2H2"/>
    <property type="match status" value="2"/>
</dbReference>
<evidence type="ECO:0000259" key="12">
    <source>
        <dbReference type="PROSITE" id="PS50157"/>
    </source>
</evidence>
<evidence type="ECO:0000313" key="14">
    <source>
        <dbReference type="Proteomes" id="UP000645828"/>
    </source>
</evidence>
<evidence type="ECO:0000256" key="11">
    <source>
        <dbReference type="SAM" id="MobiDB-lite"/>
    </source>
</evidence>
<feature type="compositionally biased region" description="Low complexity" evidence="11">
    <location>
        <begin position="420"/>
        <end position="435"/>
    </location>
</feature>
<dbReference type="AlphaFoldDB" id="A0A811YE85"/>
<feature type="compositionally biased region" description="Low complexity" evidence="11">
    <location>
        <begin position="645"/>
        <end position="656"/>
    </location>
</feature>
<evidence type="ECO:0000256" key="8">
    <source>
        <dbReference type="ARBA" id="ARBA00023242"/>
    </source>
</evidence>